<dbReference type="Proteomes" id="UP000248827">
    <property type="component" value="Unassembled WGS sequence"/>
</dbReference>
<organism evidence="1 3">
    <name type="scientific">Paenibacillus pabuli</name>
    <dbReference type="NCBI Taxonomy" id="1472"/>
    <lineage>
        <taxon>Bacteria</taxon>
        <taxon>Bacillati</taxon>
        <taxon>Bacillota</taxon>
        <taxon>Bacilli</taxon>
        <taxon>Bacillales</taxon>
        <taxon>Paenibacillaceae</taxon>
        <taxon>Paenibacillus</taxon>
    </lineage>
</organism>
<dbReference type="EMBL" id="QGTZ01000009">
    <property type="protein sequence ID" value="PWW37450.1"/>
    <property type="molecule type" value="Genomic_DNA"/>
</dbReference>
<dbReference type="PANTHER" id="PTHR21485">
    <property type="entry name" value="HAD SUPERFAMILY MEMBERS CMAS AND KDSC"/>
    <property type="match status" value="1"/>
</dbReference>
<name>A0A855XTF3_9BACL</name>
<dbReference type="Proteomes" id="UP000247078">
    <property type="component" value="Unassembled WGS sequence"/>
</dbReference>
<keyword evidence="1" id="KW-0548">Nucleotidyltransferase</keyword>
<dbReference type="PANTHER" id="PTHR21485:SF6">
    <property type="entry name" value="N-ACYLNEURAMINATE CYTIDYLYLTRANSFERASE-RELATED"/>
    <property type="match status" value="1"/>
</dbReference>
<dbReference type="EMBL" id="QLLI01000003">
    <property type="protein sequence ID" value="RAI98872.1"/>
    <property type="molecule type" value="Genomic_DNA"/>
</dbReference>
<dbReference type="InterPro" id="IPR029044">
    <property type="entry name" value="Nucleotide-diphossugar_trans"/>
</dbReference>
<comment type="caution">
    <text evidence="1">The sequence shown here is derived from an EMBL/GenBank/DDBJ whole genome shotgun (WGS) entry which is preliminary data.</text>
</comment>
<dbReference type="InterPro" id="IPR050793">
    <property type="entry name" value="CMP-NeuNAc_synthase"/>
</dbReference>
<dbReference type="AlphaFoldDB" id="A0A855XTF3"/>
<dbReference type="OrthoDB" id="9805604at2"/>
<dbReference type="Pfam" id="PF02348">
    <property type="entry name" value="CTP_transf_3"/>
    <property type="match status" value="1"/>
</dbReference>
<dbReference type="SUPFAM" id="SSF53448">
    <property type="entry name" value="Nucleotide-diphospho-sugar transferases"/>
    <property type="match status" value="1"/>
</dbReference>
<evidence type="ECO:0000313" key="4">
    <source>
        <dbReference type="Proteomes" id="UP000248827"/>
    </source>
</evidence>
<proteinExistence type="predicted"/>
<dbReference type="CDD" id="cd02513">
    <property type="entry name" value="CMP-NeuAc_Synthase"/>
    <property type="match status" value="1"/>
</dbReference>
<dbReference type="Gene3D" id="3.90.550.10">
    <property type="entry name" value="Spore Coat Polysaccharide Biosynthesis Protein SpsA, Chain A"/>
    <property type="match status" value="1"/>
</dbReference>
<keyword evidence="4" id="KW-1185">Reference proteome</keyword>
<dbReference type="RefSeq" id="WP_110000859.1">
    <property type="nucleotide sequence ID" value="NZ_QGTZ01000009.1"/>
</dbReference>
<evidence type="ECO:0000313" key="1">
    <source>
        <dbReference type="EMBL" id="PWW37450.1"/>
    </source>
</evidence>
<keyword evidence="1" id="KW-0808">Transferase</keyword>
<sequence>MIEKKRVLAVVPARGGSKGVPRKNIRNIAGKPLIAWTIEEAKKSAYIDRLILSSEDSEIIEVARTLGCEVPFIRPKHLAEDSTSGMDPVLHAINELPGYDFVLLLQPTSPLRTVKDIDFFLEKLIESGAPASVSVTIADKSPYWMYTLKHNEHLEPLLKQEQPYERRQDLPEVFVLNGAIYGAQINWLMRSKSFLDDKTTAFVMASERSYDIDTEEDFLFCEIMLNKKNDKLSSSNFISSTFTK</sequence>
<evidence type="ECO:0000313" key="3">
    <source>
        <dbReference type="Proteomes" id="UP000247078"/>
    </source>
</evidence>
<dbReference type="GO" id="GO:0008781">
    <property type="term" value="F:N-acylneuraminate cytidylyltransferase activity"/>
    <property type="evidence" value="ECO:0007669"/>
    <property type="project" value="TreeGrafter"/>
</dbReference>
<gene>
    <name evidence="2" type="ORF">DET54_1039</name>
    <name evidence="1" type="ORF">DET56_109337</name>
</gene>
<dbReference type="InterPro" id="IPR003329">
    <property type="entry name" value="Cytidylyl_trans"/>
</dbReference>
<reference evidence="1 3" key="1">
    <citation type="submission" date="2018-05" db="EMBL/GenBank/DDBJ databases">
        <title>Freshwater and sediment microbial communities from various areas in North America, analyzing microbe dynamics in response to fracking.</title>
        <authorList>
            <person name="Lamendella R."/>
        </authorList>
    </citation>
    <scope>NUCLEOTIDE SEQUENCE [LARGE SCALE GENOMIC DNA]</scope>
    <source>
        <strain evidence="1 3">DB-3</strain>
        <strain evidence="2 4">NG-13</strain>
    </source>
</reference>
<accession>A0A855XTF3</accession>
<protein>
    <submittedName>
        <fullName evidence="1">N-acylneuraminate cytidylyltransferase</fullName>
    </submittedName>
</protein>
<evidence type="ECO:0000313" key="2">
    <source>
        <dbReference type="EMBL" id="RAI98872.1"/>
    </source>
</evidence>